<organism evidence="2 3">
    <name type="scientific">Legionella pneumophila</name>
    <dbReference type="NCBI Taxonomy" id="446"/>
    <lineage>
        <taxon>Bacteria</taxon>
        <taxon>Pseudomonadati</taxon>
        <taxon>Pseudomonadota</taxon>
        <taxon>Gammaproteobacteria</taxon>
        <taxon>Legionellales</taxon>
        <taxon>Legionellaceae</taxon>
        <taxon>Legionella</taxon>
    </lineage>
</organism>
<dbReference type="Pfam" id="PF09361">
    <property type="entry name" value="Phasin_2"/>
    <property type="match status" value="1"/>
</dbReference>
<gene>
    <name evidence="2" type="ORF">JBJ86_08120</name>
</gene>
<feature type="domain" description="Phasin" evidence="1">
    <location>
        <begin position="22"/>
        <end position="102"/>
    </location>
</feature>
<protein>
    <submittedName>
        <fullName evidence="2">Phasin family protein</fullName>
    </submittedName>
</protein>
<evidence type="ECO:0000259" key="1">
    <source>
        <dbReference type="Pfam" id="PF09361"/>
    </source>
</evidence>
<reference evidence="2" key="1">
    <citation type="journal article" date="2018" name="Genome Biol.">
        <title>SKESA: strategic k-mer extension for scrupulous assemblies.</title>
        <authorList>
            <person name="Souvorov A."/>
            <person name="Agarwala R."/>
            <person name="Lipman D.J."/>
        </authorList>
    </citation>
    <scope>NUCLEOTIDE SEQUENCE</scope>
    <source>
        <strain evidence="2">AZ00058701</strain>
    </source>
</reference>
<comment type="caution">
    <text evidence="2">The sequence shown here is derived from an EMBL/GenBank/DDBJ whole genome shotgun (WGS) entry which is preliminary data.</text>
</comment>
<accession>A0AAN5PJ90</accession>
<dbReference type="EMBL" id="DACWHX010000009">
    <property type="protein sequence ID" value="HAU1880205.1"/>
    <property type="molecule type" value="Genomic_DNA"/>
</dbReference>
<reference evidence="2" key="2">
    <citation type="submission" date="2019-10" db="EMBL/GenBank/DDBJ databases">
        <authorList>
            <consortium name="NCBI Pathogen Detection Project"/>
        </authorList>
    </citation>
    <scope>NUCLEOTIDE SEQUENCE</scope>
    <source>
        <strain evidence="2">AZ00058701</strain>
    </source>
</reference>
<sequence length="118" mass="13873">MTNNKDKVYYYIVQCNNMENIMTQYNFERWSEMAKKIQEPFQAIAELNVKTLQGLSYLKPDELAQVKKPEEMLEKQINLAVENGHKALDYMQKSFQIIEKAMLSFVQEAKKTTAEVKK</sequence>
<dbReference type="Proteomes" id="UP000866496">
    <property type="component" value="Unassembled WGS sequence"/>
</dbReference>
<dbReference type="InterPro" id="IPR018968">
    <property type="entry name" value="Phasin"/>
</dbReference>
<evidence type="ECO:0000313" key="3">
    <source>
        <dbReference type="Proteomes" id="UP000866496"/>
    </source>
</evidence>
<evidence type="ECO:0000313" key="2">
    <source>
        <dbReference type="EMBL" id="HAU1880205.1"/>
    </source>
</evidence>
<name>A0AAN5PJ90_LEGPN</name>
<dbReference type="AlphaFoldDB" id="A0AAN5PJ90"/>
<proteinExistence type="predicted"/>